<organism evidence="2 3">
    <name type="scientific">Paraburkholderia bryophila</name>
    <dbReference type="NCBI Taxonomy" id="420952"/>
    <lineage>
        <taxon>Bacteria</taxon>
        <taxon>Pseudomonadati</taxon>
        <taxon>Pseudomonadota</taxon>
        <taxon>Betaproteobacteria</taxon>
        <taxon>Burkholderiales</taxon>
        <taxon>Burkholderiaceae</taxon>
        <taxon>Paraburkholderia</taxon>
    </lineage>
</organism>
<sequence length="137" mass="14645">MEASRDLEQLLRDMTPVVAAPAYVFCSFADRRLPAGVDAVCLFNEAEGLTAILDQADADRLGIAYDFTARMITLTVHSDLAAVGFLAVISTKLAQARIACNVVSAFYHDHLFVPAERVDDAMTILRALSAPSGAADA</sequence>
<evidence type="ECO:0000313" key="2">
    <source>
        <dbReference type="EMBL" id="RAS38016.1"/>
    </source>
</evidence>
<dbReference type="PANTHER" id="PTHR39199">
    <property type="entry name" value="BLR5128 PROTEIN"/>
    <property type="match status" value="1"/>
</dbReference>
<comment type="caution">
    <text evidence="2">The sequence shown here is derived from an EMBL/GenBank/DDBJ whole genome shotgun (WGS) entry which is preliminary data.</text>
</comment>
<gene>
    <name evidence="2" type="ORF">BX591_102299</name>
</gene>
<reference evidence="2 3" key="1">
    <citation type="submission" date="2018-06" db="EMBL/GenBank/DDBJ databases">
        <title>Genomic Encyclopedia of Type Strains, Phase III (KMG-III): the genomes of soil and plant-associated and newly described type strains.</title>
        <authorList>
            <person name="Whitman W."/>
        </authorList>
    </citation>
    <scope>NUCLEOTIDE SEQUENCE [LARGE SCALE GENOMIC DNA]</scope>
    <source>
        <strain evidence="2 3">LMG 23644</strain>
    </source>
</reference>
<protein>
    <recommendedName>
        <fullName evidence="1">DUF2241 domain-containing protein</fullName>
    </recommendedName>
</protein>
<proteinExistence type="predicted"/>
<dbReference type="Proteomes" id="UP000248918">
    <property type="component" value="Unassembled WGS sequence"/>
</dbReference>
<dbReference type="PANTHER" id="PTHR39199:SF1">
    <property type="entry name" value="BLR5128 PROTEIN"/>
    <property type="match status" value="1"/>
</dbReference>
<dbReference type="OrthoDB" id="517867at2"/>
<dbReference type="Pfam" id="PF10000">
    <property type="entry name" value="ACT_3"/>
    <property type="match status" value="1"/>
</dbReference>
<dbReference type="AlphaFoldDB" id="A0A329CTB6"/>
<evidence type="ECO:0000313" key="3">
    <source>
        <dbReference type="Proteomes" id="UP000248918"/>
    </source>
</evidence>
<dbReference type="Gene3D" id="3.30.2130.10">
    <property type="entry name" value="VC0802-like"/>
    <property type="match status" value="1"/>
</dbReference>
<dbReference type="SUPFAM" id="SSF55021">
    <property type="entry name" value="ACT-like"/>
    <property type="match status" value="2"/>
</dbReference>
<name>A0A329CTB6_9BURK</name>
<accession>A0A329CTB6</accession>
<evidence type="ECO:0000259" key="1">
    <source>
        <dbReference type="Pfam" id="PF10000"/>
    </source>
</evidence>
<dbReference type="RefSeq" id="WP_111929614.1">
    <property type="nucleotide sequence ID" value="NZ_CADFFP010000001.1"/>
</dbReference>
<dbReference type="InterPro" id="IPR018717">
    <property type="entry name" value="DUF2241"/>
</dbReference>
<dbReference type="InterPro" id="IPR045865">
    <property type="entry name" value="ACT-like_dom_sf"/>
</dbReference>
<dbReference type="EMBL" id="QLTK01000002">
    <property type="protein sequence ID" value="RAS38016.1"/>
    <property type="molecule type" value="Genomic_DNA"/>
</dbReference>
<feature type="domain" description="DUF2241" evidence="1">
    <location>
        <begin position="5"/>
        <end position="70"/>
    </location>
</feature>